<protein>
    <recommendedName>
        <fullName evidence="3">TIL domain-containing protein</fullName>
    </recommendedName>
</protein>
<evidence type="ECO:0008006" key="3">
    <source>
        <dbReference type="Google" id="ProtNLM"/>
    </source>
</evidence>
<evidence type="ECO:0000313" key="1">
    <source>
        <dbReference type="EMBL" id="WAQ98600.1"/>
    </source>
</evidence>
<proteinExistence type="predicted"/>
<gene>
    <name evidence="1" type="ORF">MAR_022973</name>
</gene>
<keyword evidence="2" id="KW-1185">Reference proteome</keyword>
<name>A0ABY7DUJ8_MYAAR</name>
<organism evidence="1 2">
    <name type="scientific">Mya arenaria</name>
    <name type="common">Soft-shell clam</name>
    <dbReference type="NCBI Taxonomy" id="6604"/>
    <lineage>
        <taxon>Eukaryota</taxon>
        <taxon>Metazoa</taxon>
        <taxon>Spiralia</taxon>
        <taxon>Lophotrochozoa</taxon>
        <taxon>Mollusca</taxon>
        <taxon>Bivalvia</taxon>
        <taxon>Autobranchia</taxon>
        <taxon>Heteroconchia</taxon>
        <taxon>Euheterodonta</taxon>
        <taxon>Imparidentia</taxon>
        <taxon>Neoheterodontei</taxon>
        <taxon>Myida</taxon>
        <taxon>Myoidea</taxon>
        <taxon>Myidae</taxon>
        <taxon>Mya</taxon>
    </lineage>
</organism>
<sequence>MFVLINSTSINQTINKQHKKAIVEQIKHAMIPHTTRIAIPAVVTAGMRQYAIRYQETAQQAIVIGGSADHDAITVPCPAGRYGHECQNNCSGYCLNKEPCRFTTGVCLNGCSPGYDFKQDDKCKTGKHFVHGSIVVP</sequence>
<dbReference type="EMBL" id="CP111014">
    <property type="protein sequence ID" value="WAQ98600.1"/>
    <property type="molecule type" value="Genomic_DNA"/>
</dbReference>
<dbReference type="Gene3D" id="2.170.300.10">
    <property type="entry name" value="Tie2 ligand-binding domain superfamily"/>
    <property type="match status" value="1"/>
</dbReference>
<reference evidence="1" key="1">
    <citation type="submission" date="2022-11" db="EMBL/GenBank/DDBJ databases">
        <title>Centuries of genome instability and evolution in soft-shell clam transmissible cancer (bioRxiv).</title>
        <authorList>
            <person name="Hart S.F.M."/>
            <person name="Yonemitsu M.A."/>
            <person name="Giersch R.M."/>
            <person name="Beal B.F."/>
            <person name="Arriagada G."/>
            <person name="Davis B.W."/>
            <person name="Ostrander E.A."/>
            <person name="Goff S.P."/>
            <person name="Metzger M.J."/>
        </authorList>
    </citation>
    <scope>NUCLEOTIDE SEQUENCE</scope>
    <source>
        <strain evidence="1">MELC-2E11</strain>
        <tissue evidence="1">Siphon/mantle</tissue>
    </source>
</reference>
<evidence type="ECO:0000313" key="2">
    <source>
        <dbReference type="Proteomes" id="UP001164746"/>
    </source>
</evidence>
<accession>A0ABY7DUJ8</accession>
<dbReference type="Proteomes" id="UP001164746">
    <property type="component" value="Chromosome 3"/>
</dbReference>